<dbReference type="PRINTS" id="PR00019">
    <property type="entry name" value="LEURICHRPT"/>
</dbReference>
<dbReference type="GO" id="GO:0005886">
    <property type="term" value="C:plasma membrane"/>
    <property type="evidence" value="ECO:0007669"/>
    <property type="project" value="UniProtKB-SubCell"/>
</dbReference>
<keyword evidence="3" id="KW-1003">Cell membrane</keyword>
<dbReference type="FunFam" id="3.80.10.10:FF:000111">
    <property type="entry name" value="LRR receptor-like serine/threonine-protein kinase ERECTA"/>
    <property type="match status" value="1"/>
</dbReference>
<keyword evidence="4" id="KW-0433">Leucine-rich repeat</keyword>
<dbReference type="EMBL" id="OIVN01003871">
    <property type="protein sequence ID" value="SPD14061.1"/>
    <property type="molecule type" value="Genomic_DNA"/>
</dbReference>
<name>A0A2N9HQW9_FAGSY</name>
<evidence type="ECO:0000256" key="5">
    <source>
        <dbReference type="ARBA" id="ARBA00022692"/>
    </source>
</evidence>
<comment type="subcellular location">
    <subcellularLocation>
        <location evidence="1">Cell membrane</location>
        <topology evidence="1">Single-pass type I membrane protein</topology>
    </subcellularLocation>
</comment>
<keyword evidence="9" id="KW-0472">Membrane</keyword>
<dbReference type="PROSITE" id="PS51450">
    <property type="entry name" value="LRR"/>
    <property type="match status" value="1"/>
</dbReference>
<protein>
    <submittedName>
        <fullName evidence="14">Uncharacterized protein</fullName>
    </submittedName>
</protein>
<dbReference type="InterPro" id="IPR055414">
    <property type="entry name" value="LRR_R13L4/SHOC2-like"/>
</dbReference>
<reference evidence="14" key="1">
    <citation type="submission" date="2018-02" db="EMBL/GenBank/DDBJ databases">
        <authorList>
            <person name="Cohen D.B."/>
            <person name="Kent A.D."/>
        </authorList>
    </citation>
    <scope>NUCLEOTIDE SEQUENCE</scope>
</reference>
<dbReference type="Gene3D" id="3.80.10.10">
    <property type="entry name" value="Ribonuclease Inhibitor"/>
    <property type="match status" value="6"/>
</dbReference>
<comment type="similarity">
    <text evidence="2">Belongs to the RLP family.</text>
</comment>
<dbReference type="PANTHER" id="PTHR48056:SF67">
    <property type="entry name" value="LEUCINE-RICH REPEAT-CONTAINING N-TERMINAL PLANT-TYPE DOMAIN-CONTAINING PROTEIN"/>
    <property type="match status" value="1"/>
</dbReference>
<dbReference type="Pfam" id="PF08263">
    <property type="entry name" value="LRRNT_2"/>
    <property type="match status" value="1"/>
</dbReference>
<evidence type="ECO:0000259" key="12">
    <source>
        <dbReference type="Pfam" id="PF08263"/>
    </source>
</evidence>
<evidence type="ECO:0000256" key="9">
    <source>
        <dbReference type="ARBA" id="ARBA00023136"/>
    </source>
</evidence>
<keyword evidence="8" id="KW-1133">Transmembrane helix</keyword>
<organism evidence="14">
    <name type="scientific">Fagus sylvatica</name>
    <name type="common">Beechnut</name>
    <dbReference type="NCBI Taxonomy" id="28930"/>
    <lineage>
        <taxon>Eukaryota</taxon>
        <taxon>Viridiplantae</taxon>
        <taxon>Streptophyta</taxon>
        <taxon>Embryophyta</taxon>
        <taxon>Tracheophyta</taxon>
        <taxon>Spermatophyta</taxon>
        <taxon>Magnoliopsida</taxon>
        <taxon>eudicotyledons</taxon>
        <taxon>Gunneridae</taxon>
        <taxon>Pentapetalae</taxon>
        <taxon>rosids</taxon>
        <taxon>fabids</taxon>
        <taxon>Fagales</taxon>
        <taxon>Fagaceae</taxon>
        <taxon>Fagus</taxon>
    </lineage>
</organism>
<evidence type="ECO:0000259" key="13">
    <source>
        <dbReference type="Pfam" id="PF23598"/>
    </source>
</evidence>
<dbReference type="PANTHER" id="PTHR48056">
    <property type="entry name" value="LRR RECEPTOR-LIKE SERINE/THREONINE-PROTEIN KINASE-RELATED"/>
    <property type="match status" value="1"/>
</dbReference>
<dbReference type="Pfam" id="PF00560">
    <property type="entry name" value="LRR_1"/>
    <property type="match status" value="7"/>
</dbReference>
<dbReference type="GO" id="GO:0033612">
    <property type="term" value="F:receptor serine/threonine kinase binding"/>
    <property type="evidence" value="ECO:0007669"/>
    <property type="project" value="TreeGrafter"/>
</dbReference>
<evidence type="ECO:0000256" key="6">
    <source>
        <dbReference type="ARBA" id="ARBA00022729"/>
    </source>
</evidence>
<feature type="domain" description="Disease resistance R13L4/SHOC-2-like LRR" evidence="13">
    <location>
        <begin position="164"/>
        <end position="317"/>
    </location>
</feature>
<dbReference type="SUPFAM" id="SSF52047">
    <property type="entry name" value="RNI-like"/>
    <property type="match status" value="1"/>
</dbReference>
<dbReference type="FunFam" id="3.80.10.10:FF:000041">
    <property type="entry name" value="LRR receptor-like serine/threonine-protein kinase ERECTA"/>
    <property type="match status" value="2"/>
</dbReference>
<evidence type="ECO:0000256" key="7">
    <source>
        <dbReference type="ARBA" id="ARBA00022737"/>
    </source>
</evidence>
<dbReference type="InterPro" id="IPR013210">
    <property type="entry name" value="LRR_N_plant-typ"/>
</dbReference>
<dbReference type="InterPro" id="IPR050647">
    <property type="entry name" value="Plant_LRR-RLKs"/>
</dbReference>
<dbReference type="SMART" id="SM00365">
    <property type="entry name" value="LRR_SD22"/>
    <property type="match status" value="12"/>
</dbReference>
<evidence type="ECO:0000256" key="3">
    <source>
        <dbReference type="ARBA" id="ARBA00022475"/>
    </source>
</evidence>
<keyword evidence="10" id="KW-0675">Receptor</keyword>
<dbReference type="SMART" id="SM00369">
    <property type="entry name" value="LRR_TYP"/>
    <property type="match status" value="16"/>
</dbReference>
<dbReference type="Pfam" id="PF13855">
    <property type="entry name" value="LRR_8"/>
    <property type="match status" value="3"/>
</dbReference>
<evidence type="ECO:0000313" key="14">
    <source>
        <dbReference type="EMBL" id="SPD14061.1"/>
    </source>
</evidence>
<evidence type="ECO:0000256" key="8">
    <source>
        <dbReference type="ARBA" id="ARBA00022989"/>
    </source>
</evidence>
<keyword evidence="11" id="KW-0325">Glycoprotein</keyword>
<dbReference type="InterPro" id="IPR001611">
    <property type="entry name" value="Leu-rich_rpt"/>
</dbReference>
<accession>A0A2N9HQW9</accession>
<feature type="domain" description="Disease resistance R13L4/SHOC-2-like LRR" evidence="13">
    <location>
        <begin position="986"/>
        <end position="1160"/>
    </location>
</feature>
<evidence type="ECO:0000256" key="10">
    <source>
        <dbReference type="ARBA" id="ARBA00023170"/>
    </source>
</evidence>
<evidence type="ECO:0000256" key="11">
    <source>
        <dbReference type="ARBA" id="ARBA00023180"/>
    </source>
</evidence>
<dbReference type="InterPro" id="IPR032675">
    <property type="entry name" value="LRR_dom_sf"/>
</dbReference>
<keyword evidence="5" id="KW-0812">Transmembrane</keyword>
<evidence type="ECO:0000256" key="1">
    <source>
        <dbReference type="ARBA" id="ARBA00004251"/>
    </source>
</evidence>
<proteinExistence type="inferred from homology"/>
<keyword evidence="7" id="KW-0677">Repeat</keyword>
<dbReference type="SUPFAM" id="SSF52058">
    <property type="entry name" value="L domain-like"/>
    <property type="match status" value="5"/>
</dbReference>
<evidence type="ECO:0000256" key="2">
    <source>
        <dbReference type="ARBA" id="ARBA00009592"/>
    </source>
</evidence>
<sequence length="1414" mass="157353">MMGGFLGIRIFQRFHLGLVRFARLKYLNLSYSQCLGQVPLELSNLSNLVSLDLSGNNIGLKNFVLKSLVQNLSKLRELHLDHVNMSLVSLDSLMNLSSSLTSLTLNGCELHGTLPYNIFRLPNLHVLSLVSNPELTGFFPMTNWSNPLMFLDISTTRFSGALPNSIGNLKFLEHLGLCQCNFNGLVPASLGNLTQITFLDLSNNNFGGELPSSLSNLKALSYLTLQSNMFSGSIPDSFGNLTKVTYFYLSSNNFTGHIPSSLSNLKDLTFVDFGCNNFEGTKSLETLSLYNNKLNGSIPKSISNLVSLQKFDISSNNFNGTIEFDMFSKLIEIEVLDLSYNSLSLSINNNLKYTFPKLQHLELASCNITKFPYFLRTLEELNTLDLSNNRIKGQIPQWMFKVVENLKFLNLSHNSLSRIDHIPGKNLEYLDLHANLLKGTFPVPPSSVVFFFISNNNLTGEIPSSICNLASLQILDVSYNNLSGMIPRCLGNFSDYLSVMDLRMNRFQGTIPESFAKCNSLRTLVFNHNQLEGLLPQSLVNCTKLEVLDLGNNNINDSFPYWLEALPKLQVLILRSNRFYGQIDHFKANSSFAMLRIIDLSHNNFTGLLPSKFFEGLEAIITVNESEVKSKYIGEDYYQDSVMVSLKGHDFELQRILTIFTTIDLSSNKFHGQIPKVLGTLKFLRDLNLSHNSLTGYIPSSLANLSVLESLDISSNMLNGSIPMQLTSLTFLEILNLSQNLLTGPIPQGSQFSTFENNSYIGNIGLCGSPLTMKCMISEQPPPSIFQENNDLMFTSGFGWKAVVMGYGCGFMFGLVMGYLVLRTGKPQWVPLCRDHERSNLLQFKESFVINKSASSDPSAYPKVASWTLEGNNSDCCSWDGVECDEVTGHVIGLDLNSSCLYGSINSNSSLFHLASCKLPNLRVLDVKHNKGLTGYLPDFQQSSPLEEMLLANTSFSGKLPASMGNLGSSDCKIDTWNCNFSGSIPSSIGNLTHLNFLNLAENTFEDRIPSSFGNLIQLSFLDLRAINNLTGPIPFELANLTQLTHLYLYYNLVSGQIPFGLTNLTQLTVLNLADNNLAGQIPSSIINLKNLEFLDLSGNNFSGTVEFDNKFPDFLANQDELQWLDLGNNNFHGQVPGWFWNVSKESLEVYYLSDNFLTSLGQHPILLPWTRLAILDLRSNKLQGSLPIPSFSTLQYLVSNNSFSGKIPELICNMSSLEVLDLSDNNLSGSLPQCSHNFGDSLLILDIRRNKFEGRIPQTWTKGSKLMVINFSQNKFQGWLPRSLAKCIMLKALDLSNNQFNDTFPSWLGNLPNLKAFVCSIFPITFNNPTILTGCIPPCLGKLAKLESLDLSQNKLLGEIPQQLTQLTFLESFNVSHNNLVGPIPHGKQFDTFQSSSFEGNSGLCGKPIDKEM</sequence>
<keyword evidence="6" id="KW-0732">Signal</keyword>
<evidence type="ECO:0000256" key="4">
    <source>
        <dbReference type="ARBA" id="ARBA00022614"/>
    </source>
</evidence>
<gene>
    <name evidence="14" type="ORF">FSB_LOCUS41943</name>
</gene>
<dbReference type="FunFam" id="3.80.10.10:FF:000095">
    <property type="entry name" value="LRR receptor-like serine/threonine-protein kinase GSO1"/>
    <property type="match status" value="3"/>
</dbReference>
<feature type="domain" description="Leucine-rich repeat-containing N-terminal plant-type" evidence="12">
    <location>
        <begin position="835"/>
        <end position="885"/>
    </location>
</feature>
<dbReference type="Pfam" id="PF23598">
    <property type="entry name" value="LRR_14"/>
    <property type="match status" value="2"/>
</dbReference>
<dbReference type="InterPro" id="IPR003591">
    <property type="entry name" value="Leu-rich_rpt_typical-subtyp"/>
</dbReference>